<feature type="region of interest" description="Disordered" evidence="8">
    <location>
        <begin position="81"/>
        <end position="105"/>
    </location>
</feature>
<gene>
    <name evidence="9" type="ORF">Pen02_03510</name>
</gene>
<dbReference type="InterPro" id="IPR007793">
    <property type="entry name" value="DivIVA_fam"/>
</dbReference>
<reference evidence="9 10" key="1">
    <citation type="submission" date="2021-01" db="EMBL/GenBank/DDBJ databases">
        <title>Whole genome shotgun sequence of Plantactinospora endophytica NBRC 110450.</title>
        <authorList>
            <person name="Komaki H."/>
            <person name="Tamura T."/>
        </authorList>
    </citation>
    <scope>NUCLEOTIDE SEQUENCE [LARGE SCALE GENOMIC DNA]</scope>
    <source>
        <strain evidence="9 10">NBRC 110450</strain>
    </source>
</reference>
<sequence length="105" mass="12212">MRRLFRFLFRTPPPAVPTAPNRPPNAGNHYPPVAYPPLTPGQIRFQRFSGVRRGLDPEEVRTFLYRVADEFTEVRTELARTRTENNRIRNALRDSQSRHGRAGRV</sequence>
<keyword evidence="4" id="KW-0132">Cell division</keyword>
<dbReference type="RefSeq" id="WP_203864081.1">
    <property type="nucleotide sequence ID" value="NZ_BONW01000001.1"/>
</dbReference>
<evidence type="ECO:0000256" key="3">
    <source>
        <dbReference type="ARBA" id="ARBA00022490"/>
    </source>
</evidence>
<dbReference type="Gene3D" id="6.10.250.660">
    <property type="match status" value="1"/>
</dbReference>
<evidence type="ECO:0000256" key="8">
    <source>
        <dbReference type="SAM" id="MobiDB-lite"/>
    </source>
</evidence>
<organism evidence="9 10">
    <name type="scientific">Plantactinospora endophytica</name>
    <dbReference type="NCBI Taxonomy" id="673535"/>
    <lineage>
        <taxon>Bacteria</taxon>
        <taxon>Bacillati</taxon>
        <taxon>Actinomycetota</taxon>
        <taxon>Actinomycetes</taxon>
        <taxon>Micromonosporales</taxon>
        <taxon>Micromonosporaceae</taxon>
        <taxon>Plantactinospora</taxon>
    </lineage>
</organism>
<feature type="compositionally biased region" description="Pro residues" evidence="8">
    <location>
        <begin position="12"/>
        <end position="23"/>
    </location>
</feature>
<feature type="compositionally biased region" description="Basic and acidic residues" evidence="8">
    <location>
        <begin position="81"/>
        <end position="97"/>
    </location>
</feature>
<evidence type="ECO:0000313" key="10">
    <source>
        <dbReference type="Proteomes" id="UP000646749"/>
    </source>
</evidence>
<dbReference type="NCBIfam" id="TIGR03544">
    <property type="entry name" value="DivI1A_domain"/>
    <property type="match status" value="1"/>
</dbReference>
<accession>A0ABQ4DSK9</accession>
<evidence type="ECO:0000256" key="6">
    <source>
        <dbReference type="ARBA" id="ARBA00023306"/>
    </source>
</evidence>
<keyword evidence="5" id="KW-0175">Coiled coil</keyword>
<evidence type="ECO:0000256" key="4">
    <source>
        <dbReference type="ARBA" id="ARBA00022618"/>
    </source>
</evidence>
<dbReference type="InterPro" id="IPR019933">
    <property type="entry name" value="DivIVA_domain"/>
</dbReference>
<dbReference type="Proteomes" id="UP000646749">
    <property type="component" value="Unassembled WGS sequence"/>
</dbReference>
<evidence type="ECO:0000313" key="9">
    <source>
        <dbReference type="EMBL" id="GIG85415.1"/>
    </source>
</evidence>
<keyword evidence="3" id="KW-0963">Cytoplasm</keyword>
<feature type="region of interest" description="Disordered" evidence="8">
    <location>
        <begin position="12"/>
        <end position="33"/>
    </location>
</feature>
<keyword evidence="10" id="KW-1185">Reference proteome</keyword>
<keyword evidence="6" id="KW-0131">Cell cycle</keyword>
<proteinExistence type="predicted"/>
<dbReference type="Pfam" id="PF05103">
    <property type="entry name" value="DivIVA"/>
    <property type="match status" value="1"/>
</dbReference>
<evidence type="ECO:0000256" key="1">
    <source>
        <dbReference type="ARBA" id="ARBA00004496"/>
    </source>
</evidence>
<dbReference type="EMBL" id="BONW01000001">
    <property type="protein sequence ID" value="GIG85415.1"/>
    <property type="molecule type" value="Genomic_DNA"/>
</dbReference>
<evidence type="ECO:0000256" key="2">
    <source>
        <dbReference type="ARBA" id="ARBA00018787"/>
    </source>
</evidence>
<evidence type="ECO:0000256" key="5">
    <source>
        <dbReference type="ARBA" id="ARBA00023054"/>
    </source>
</evidence>
<evidence type="ECO:0000256" key="7">
    <source>
        <dbReference type="ARBA" id="ARBA00031737"/>
    </source>
</evidence>
<comment type="subcellular location">
    <subcellularLocation>
        <location evidence="1">Cytoplasm</location>
    </subcellularLocation>
</comment>
<comment type="caution">
    <text evidence="9">The sequence shown here is derived from an EMBL/GenBank/DDBJ whole genome shotgun (WGS) entry which is preliminary data.</text>
</comment>
<protein>
    <recommendedName>
        <fullName evidence="2">Cell wall synthesis protein Wag31</fullName>
    </recommendedName>
    <alternativeName>
        <fullName evidence="7">Antigen 84</fullName>
    </alternativeName>
</protein>
<name>A0ABQ4DSK9_9ACTN</name>